<dbReference type="AlphaFoldDB" id="A0A0A9AI07"/>
<organism evidence="2">
    <name type="scientific">Arundo donax</name>
    <name type="common">Giant reed</name>
    <name type="synonym">Donax arundinaceus</name>
    <dbReference type="NCBI Taxonomy" id="35708"/>
    <lineage>
        <taxon>Eukaryota</taxon>
        <taxon>Viridiplantae</taxon>
        <taxon>Streptophyta</taxon>
        <taxon>Embryophyta</taxon>
        <taxon>Tracheophyta</taxon>
        <taxon>Spermatophyta</taxon>
        <taxon>Magnoliopsida</taxon>
        <taxon>Liliopsida</taxon>
        <taxon>Poales</taxon>
        <taxon>Poaceae</taxon>
        <taxon>PACMAD clade</taxon>
        <taxon>Arundinoideae</taxon>
        <taxon>Arundineae</taxon>
        <taxon>Arundo</taxon>
    </lineage>
</organism>
<reference evidence="2" key="2">
    <citation type="journal article" date="2015" name="Data Brief">
        <title>Shoot transcriptome of the giant reed, Arundo donax.</title>
        <authorList>
            <person name="Barrero R.A."/>
            <person name="Guerrero F.D."/>
            <person name="Moolhuijzen P."/>
            <person name="Goolsby J.A."/>
            <person name="Tidwell J."/>
            <person name="Bellgard S.E."/>
            <person name="Bellgard M.I."/>
        </authorList>
    </citation>
    <scope>NUCLEOTIDE SEQUENCE</scope>
    <source>
        <tissue evidence="2">Shoot tissue taken approximately 20 cm above the soil surface</tissue>
    </source>
</reference>
<evidence type="ECO:0000313" key="2">
    <source>
        <dbReference type="EMBL" id="JAD49493.1"/>
    </source>
</evidence>
<evidence type="ECO:0000256" key="1">
    <source>
        <dbReference type="SAM" id="MobiDB-lite"/>
    </source>
</evidence>
<name>A0A0A9AI07_ARUDO</name>
<feature type="region of interest" description="Disordered" evidence="1">
    <location>
        <begin position="95"/>
        <end position="123"/>
    </location>
</feature>
<dbReference type="EMBL" id="GBRH01248402">
    <property type="protein sequence ID" value="JAD49493.1"/>
    <property type="molecule type" value="Transcribed_RNA"/>
</dbReference>
<protein>
    <submittedName>
        <fullName evidence="2">Uncharacterized protein</fullName>
    </submittedName>
</protein>
<accession>A0A0A9AI07</accession>
<sequence length="137" mass="14702">MLLLLGSGGGGARGGELPGELLDAAVVGARELDGVHLGLAELHAQPLLGLLGGLRAPPRRVQLRSQRRHLLLQLGVPPPQELRLLCPRAGDDAPLLRAAGSGHGDADGDRRRHRARSRPTDTTKELHEMEFGRIEFE</sequence>
<proteinExistence type="predicted"/>
<reference evidence="2" key="1">
    <citation type="submission" date="2014-09" db="EMBL/GenBank/DDBJ databases">
        <authorList>
            <person name="Magalhaes I.L.F."/>
            <person name="Oliveira U."/>
            <person name="Santos F.R."/>
            <person name="Vidigal T.H.D.A."/>
            <person name="Brescovit A.D."/>
            <person name="Santos A.J."/>
        </authorList>
    </citation>
    <scope>NUCLEOTIDE SEQUENCE</scope>
    <source>
        <tissue evidence="2">Shoot tissue taken approximately 20 cm above the soil surface</tissue>
    </source>
</reference>